<dbReference type="PROSITE" id="PS51034">
    <property type="entry name" value="ZP_2"/>
    <property type="match status" value="1"/>
</dbReference>
<comment type="caution">
    <text evidence="4">The sequence shown here is derived from an EMBL/GenBank/DDBJ whole genome shotgun (WGS) entry which is preliminary data.</text>
</comment>
<name>A0A9W9YV51_9CNID</name>
<protein>
    <recommendedName>
        <fullName evidence="3">ZP domain-containing protein</fullName>
    </recommendedName>
</protein>
<dbReference type="Pfam" id="PF23344">
    <property type="entry name" value="ZP-N"/>
    <property type="match status" value="1"/>
</dbReference>
<evidence type="ECO:0000313" key="4">
    <source>
        <dbReference type="EMBL" id="KAJ7370012.1"/>
    </source>
</evidence>
<gene>
    <name evidence="4" type="ORF">OS493_034744</name>
</gene>
<dbReference type="InterPro" id="IPR001507">
    <property type="entry name" value="ZP_dom"/>
</dbReference>
<dbReference type="PANTHER" id="PTHR47130:SF6">
    <property type="entry name" value="EGG ENVELOPE GLYCOPROTEIN-LIKE PRECURSOR"/>
    <property type="match status" value="1"/>
</dbReference>
<feature type="domain" description="ZP" evidence="3">
    <location>
        <begin position="34"/>
        <end position="196"/>
    </location>
</feature>
<dbReference type="Gene3D" id="2.60.40.3210">
    <property type="entry name" value="Zona pellucida, ZP-N domain"/>
    <property type="match status" value="1"/>
</dbReference>
<proteinExistence type="predicted"/>
<evidence type="ECO:0000313" key="5">
    <source>
        <dbReference type="Proteomes" id="UP001163046"/>
    </source>
</evidence>
<sequence>MRCWTIMFVLTIAVSSINATRPLPLLHKKRVTLQCLRNFMLLKMDLQDIPKIKPSSLHLRHSSCQPHHVTNTSALFRVPLEGCGTTRGTKDSHITFSNAVGNSLSLNESRAISRAIVSHSLELYFPFTCYYRQKYMITLQDGEENGTGNHNREKQRRKGNANNASSVPNEATTSGGMLHCRSTLPAVLALLIAVCN</sequence>
<evidence type="ECO:0000256" key="1">
    <source>
        <dbReference type="SAM" id="MobiDB-lite"/>
    </source>
</evidence>
<feature type="compositionally biased region" description="Polar residues" evidence="1">
    <location>
        <begin position="160"/>
        <end position="174"/>
    </location>
</feature>
<keyword evidence="2" id="KW-0732">Signal</keyword>
<accession>A0A9W9YV51</accession>
<keyword evidence="5" id="KW-1185">Reference proteome</keyword>
<feature type="signal peptide" evidence="2">
    <location>
        <begin position="1"/>
        <end position="19"/>
    </location>
</feature>
<dbReference type="Proteomes" id="UP001163046">
    <property type="component" value="Unassembled WGS sequence"/>
</dbReference>
<feature type="chain" id="PRO_5040909265" description="ZP domain-containing protein" evidence="2">
    <location>
        <begin position="20"/>
        <end position="196"/>
    </location>
</feature>
<dbReference type="AlphaFoldDB" id="A0A9W9YV51"/>
<feature type="region of interest" description="Disordered" evidence="1">
    <location>
        <begin position="142"/>
        <end position="174"/>
    </location>
</feature>
<dbReference type="OrthoDB" id="9907024at2759"/>
<dbReference type="InterPro" id="IPR055356">
    <property type="entry name" value="ZP-N"/>
</dbReference>
<organism evidence="4 5">
    <name type="scientific">Desmophyllum pertusum</name>
    <dbReference type="NCBI Taxonomy" id="174260"/>
    <lineage>
        <taxon>Eukaryota</taxon>
        <taxon>Metazoa</taxon>
        <taxon>Cnidaria</taxon>
        <taxon>Anthozoa</taxon>
        <taxon>Hexacorallia</taxon>
        <taxon>Scleractinia</taxon>
        <taxon>Caryophylliina</taxon>
        <taxon>Caryophylliidae</taxon>
        <taxon>Desmophyllum</taxon>
    </lineage>
</organism>
<evidence type="ECO:0000259" key="3">
    <source>
        <dbReference type="PROSITE" id="PS51034"/>
    </source>
</evidence>
<evidence type="ECO:0000256" key="2">
    <source>
        <dbReference type="SAM" id="SignalP"/>
    </source>
</evidence>
<reference evidence="4" key="1">
    <citation type="submission" date="2023-01" db="EMBL/GenBank/DDBJ databases">
        <title>Genome assembly of the deep-sea coral Lophelia pertusa.</title>
        <authorList>
            <person name="Herrera S."/>
            <person name="Cordes E."/>
        </authorList>
    </citation>
    <scope>NUCLEOTIDE SEQUENCE</scope>
    <source>
        <strain evidence="4">USNM1676648</strain>
        <tissue evidence="4">Polyp</tissue>
    </source>
</reference>
<dbReference type="EMBL" id="MU826875">
    <property type="protein sequence ID" value="KAJ7370012.1"/>
    <property type="molecule type" value="Genomic_DNA"/>
</dbReference>
<dbReference type="PANTHER" id="PTHR47130">
    <property type="entry name" value="SI:DKEY-19B23.11-RELATED"/>
    <property type="match status" value="1"/>
</dbReference>